<name>A0A1H3XKJ5_9FLAO</name>
<organism evidence="6 7">
    <name type="scientific">Flavobacterium gillisiae</name>
    <dbReference type="NCBI Taxonomy" id="150146"/>
    <lineage>
        <taxon>Bacteria</taxon>
        <taxon>Pseudomonadati</taxon>
        <taxon>Bacteroidota</taxon>
        <taxon>Flavobacteriia</taxon>
        <taxon>Flavobacteriales</taxon>
        <taxon>Flavobacteriaceae</taxon>
        <taxon>Flavobacterium</taxon>
    </lineage>
</organism>
<evidence type="ECO:0000313" key="7">
    <source>
        <dbReference type="Proteomes" id="UP000198951"/>
    </source>
</evidence>
<dbReference type="InterPro" id="IPR042216">
    <property type="entry name" value="MitoNEET_CISD"/>
</dbReference>
<dbReference type="Gene3D" id="3.40.5.90">
    <property type="entry name" value="CDGSH iron-sulfur domain, mitoNEET-type"/>
    <property type="match status" value="1"/>
</dbReference>
<accession>A0A1H3XKJ5</accession>
<dbReference type="RefSeq" id="WP_091084308.1">
    <property type="nucleotide sequence ID" value="NZ_FNRD01000001.1"/>
</dbReference>
<protein>
    <submittedName>
        <fullName evidence="6">Zn-finger domain of CDGSH type-containing protein</fullName>
    </submittedName>
</protein>
<dbReference type="STRING" id="150146.SAMN05443667_101560"/>
<sequence length="75" mass="8211">MSKTKLIINSNGSIKIEGDFVIMDCDGKVYGLEGRTALGLCRCGLSSNKPFCDGSHRSNFDHESKAFDLPPMKTK</sequence>
<dbReference type="GO" id="GO:0051537">
    <property type="term" value="F:2 iron, 2 sulfur cluster binding"/>
    <property type="evidence" value="ECO:0007669"/>
    <property type="project" value="UniProtKB-KW"/>
</dbReference>
<dbReference type="OrthoDB" id="9795032at2"/>
<dbReference type="InterPro" id="IPR018967">
    <property type="entry name" value="FeS-contain_CDGSH-typ"/>
</dbReference>
<evidence type="ECO:0000259" key="5">
    <source>
        <dbReference type="SMART" id="SM00704"/>
    </source>
</evidence>
<keyword evidence="7" id="KW-1185">Reference proteome</keyword>
<keyword evidence="3" id="KW-0408">Iron</keyword>
<evidence type="ECO:0000256" key="3">
    <source>
        <dbReference type="ARBA" id="ARBA00023004"/>
    </source>
</evidence>
<reference evidence="7" key="1">
    <citation type="submission" date="2016-10" db="EMBL/GenBank/DDBJ databases">
        <authorList>
            <person name="Varghese N."/>
            <person name="Submissions S."/>
        </authorList>
    </citation>
    <scope>NUCLEOTIDE SEQUENCE [LARGE SCALE GENOMIC DNA]</scope>
    <source>
        <strain evidence="7">DSM 22376</strain>
    </source>
</reference>
<dbReference type="GO" id="GO:0046872">
    <property type="term" value="F:metal ion binding"/>
    <property type="evidence" value="ECO:0007669"/>
    <property type="project" value="UniProtKB-KW"/>
</dbReference>
<dbReference type="GO" id="GO:0005737">
    <property type="term" value="C:cytoplasm"/>
    <property type="evidence" value="ECO:0007669"/>
    <property type="project" value="UniProtKB-ARBA"/>
</dbReference>
<evidence type="ECO:0000256" key="1">
    <source>
        <dbReference type="ARBA" id="ARBA00022714"/>
    </source>
</evidence>
<dbReference type="Pfam" id="PF09360">
    <property type="entry name" value="zf-CDGSH"/>
    <property type="match status" value="1"/>
</dbReference>
<keyword evidence="4" id="KW-0411">Iron-sulfur</keyword>
<feature type="domain" description="Iron-binding zinc finger CDGSH type" evidence="5">
    <location>
        <begin position="28"/>
        <end position="62"/>
    </location>
</feature>
<proteinExistence type="predicted"/>
<dbReference type="AlphaFoldDB" id="A0A1H3XKJ5"/>
<keyword evidence="1" id="KW-0001">2Fe-2S</keyword>
<evidence type="ECO:0000256" key="4">
    <source>
        <dbReference type="ARBA" id="ARBA00023014"/>
    </source>
</evidence>
<keyword evidence="2" id="KW-0479">Metal-binding</keyword>
<dbReference type="SMART" id="SM00704">
    <property type="entry name" value="ZnF_CDGSH"/>
    <property type="match status" value="1"/>
</dbReference>
<evidence type="ECO:0000313" key="6">
    <source>
        <dbReference type="EMBL" id="SDZ99866.1"/>
    </source>
</evidence>
<gene>
    <name evidence="6" type="ORF">SAMN05443667_101560</name>
</gene>
<dbReference type="EMBL" id="FNRD01000001">
    <property type="protein sequence ID" value="SDZ99866.1"/>
    <property type="molecule type" value="Genomic_DNA"/>
</dbReference>
<evidence type="ECO:0000256" key="2">
    <source>
        <dbReference type="ARBA" id="ARBA00022723"/>
    </source>
</evidence>
<dbReference type="Proteomes" id="UP000198951">
    <property type="component" value="Unassembled WGS sequence"/>
</dbReference>